<evidence type="ECO:0000313" key="3">
    <source>
        <dbReference type="EMBL" id="OHX20672.1"/>
    </source>
</evidence>
<dbReference type="Pfam" id="PF04449">
    <property type="entry name" value="Fimbrial_CS1"/>
    <property type="match status" value="1"/>
</dbReference>
<dbReference type="Gene3D" id="2.60.40.2040">
    <property type="entry name" value="CFA/I fimbrial subunit E, pilin domain"/>
    <property type="match status" value="1"/>
</dbReference>
<reference evidence="4 5" key="1">
    <citation type="submission" date="2016-09" db="EMBL/GenBank/DDBJ databases">
        <title>Chromobacterium muskegensis sp. nov., an insecticidal bacterium isolated from Sphagnum bogs.</title>
        <authorList>
            <person name="Sparks M.E."/>
            <person name="Blackburn M.B."/>
            <person name="Gundersen-Rindal D.E."/>
            <person name="Mitchell A."/>
            <person name="Farrar R."/>
            <person name="Kuhar D."/>
        </authorList>
    </citation>
    <scope>NUCLEOTIDE SEQUENCE [LARGE SCALE GENOMIC DNA]</scope>
    <source>
        <strain evidence="3 5">14B-1</strain>
        <strain evidence="2 4">37-2</strain>
    </source>
</reference>
<comment type="caution">
    <text evidence="2">The sequence shown here is derived from an EMBL/GenBank/DDBJ whole genome shotgun (WGS) entry which is preliminary data.</text>
</comment>
<dbReference type="RefSeq" id="WP_071116655.1">
    <property type="nucleotide sequence ID" value="NZ_MKCS01000002.1"/>
</dbReference>
<dbReference type="Proteomes" id="UP000180088">
    <property type="component" value="Unassembled WGS sequence"/>
</dbReference>
<dbReference type="InterPro" id="IPR007540">
    <property type="entry name" value="Fimbrial_CS1-type"/>
</dbReference>
<accession>A0A1S1WWB7</accession>
<gene>
    <name evidence="3" type="ORF">BI344_14705</name>
    <name evidence="2" type="ORF">BI347_18245</name>
</gene>
<dbReference type="AlphaFoldDB" id="A0A1S1WWB7"/>
<evidence type="ECO:0000313" key="5">
    <source>
        <dbReference type="Proteomes" id="UP000180280"/>
    </source>
</evidence>
<dbReference type="STRING" id="1903179.BI347_18245"/>
<keyword evidence="5" id="KW-1185">Reference proteome</keyword>
<evidence type="ECO:0000313" key="2">
    <source>
        <dbReference type="EMBL" id="OHX11588.1"/>
    </source>
</evidence>
<evidence type="ECO:0000256" key="1">
    <source>
        <dbReference type="SAM" id="SignalP"/>
    </source>
</evidence>
<dbReference type="GO" id="GO:0009289">
    <property type="term" value="C:pilus"/>
    <property type="evidence" value="ECO:0007669"/>
    <property type="project" value="InterPro"/>
</dbReference>
<organism evidence="2 4">
    <name type="scientific">Chromobacterium sphagni</name>
    <dbReference type="NCBI Taxonomy" id="1903179"/>
    <lineage>
        <taxon>Bacteria</taxon>
        <taxon>Pseudomonadati</taxon>
        <taxon>Pseudomonadota</taxon>
        <taxon>Betaproteobacteria</taxon>
        <taxon>Neisseriales</taxon>
        <taxon>Chromobacteriaceae</taxon>
        <taxon>Chromobacterium</taxon>
    </lineage>
</organism>
<feature type="signal peptide" evidence="1">
    <location>
        <begin position="1"/>
        <end position="23"/>
    </location>
</feature>
<dbReference type="Proteomes" id="UP000180280">
    <property type="component" value="Unassembled WGS sequence"/>
</dbReference>
<feature type="chain" id="PRO_5010331227" evidence="1">
    <location>
        <begin position="24"/>
        <end position="168"/>
    </location>
</feature>
<dbReference type="OrthoDB" id="6631372at2"/>
<name>A0A1S1WWB7_9NEIS</name>
<proteinExistence type="predicted"/>
<sequence length="168" mass="18288">MMMKRTMLPFCALLAALAGSAHAEPVEHRVSVEVQVPNEVFYVTAVGGWTGAAQLLQWDRAGRRLQPLQQWLEMRSTMGSITVKVDGETVLADGEQKIPLHIKLDSGQRRCEVFRHDGGASADCLVLNAAEAASNRRVSLEIIPSHPAGGYQPGVYHGVINLLFESAL</sequence>
<dbReference type="EMBL" id="MKCS01000002">
    <property type="protein sequence ID" value="OHX11588.1"/>
    <property type="molecule type" value="Genomic_DNA"/>
</dbReference>
<protein>
    <submittedName>
        <fullName evidence="2">Uncharacterized protein</fullName>
    </submittedName>
</protein>
<dbReference type="EMBL" id="MKCT01000014">
    <property type="protein sequence ID" value="OHX20672.1"/>
    <property type="molecule type" value="Genomic_DNA"/>
</dbReference>
<evidence type="ECO:0000313" key="4">
    <source>
        <dbReference type="Proteomes" id="UP000180088"/>
    </source>
</evidence>
<keyword evidence="1" id="KW-0732">Signal</keyword>